<organism evidence="12 13">
    <name type="scientific">Rhizobium aquaticum</name>
    <dbReference type="NCBI Taxonomy" id="1549636"/>
    <lineage>
        <taxon>Bacteria</taxon>
        <taxon>Pseudomonadati</taxon>
        <taxon>Pseudomonadota</taxon>
        <taxon>Alphaproteobacteria</taxon>
        <taxon>Hyphomicrobiales</taxon>
        <taxon>Rhizobiaceae</taxon>
        <taxon>Rhizobium/Agrobacterium group</taxon>
        <taxon>Rhizobium</taxon>
    </lineage>
</organism>
<comment type="caution">
    <text evidence="12">The sequence shown here is derived from an EMBL/GenBank/DDBJ whole genome shotgun (WGS) entry which is preliminary data.</text>
</comment>
<dbReference type="InterPro" id="IPR003374">
    <property type="entry name" value="ApbE-like_sf"/>
</dbReference>
<dbReference type="PANTHER" id="PTHR30040">
    <property type="entry name" value="THIAMINE BIOSYNTHESIS LIPOPROTEIN APBE"/>
    <property type="match status" value="1"/>
</dbReference>
<evidence type="ECO:0000313" key="12">
    <source>
        <dbReference type="EMBL" id="MET3614109.1"/>
    </source>
</evidence>
<keyword evidence="6 11" id="KW-0479">Metal-binding</keyword>
<keyword evidence="12" id="KW-0449">Lipoprotein</keyword>
<dbReference type="InterPro" id="IPR024932">
    <property type="entry name" value="ApbE"/>
</dbReference>
<dbReference type="Proteomes" id="UP001549047">
    <property type="component" value="Unassembled WGS sequence"/>
</dbReference>
<comment type="cofactor">
    <cofactor evidence="1">
        <name>Mg(2+)</name>
        <dbReference type="ChEBI" id="CHEBI:18420"/>
    </cofactor>
</comment>
<evidence type="ECO:0000256" key="2">
    <source>
        <dbReference type="ARBA" id="ARBA00011955"/>
    </source>
</evidence>
<dbReference type="EMBL" id="JBEPMB010000003">
    <property type="protein sequence ID" value="MET3614109.1"/>
    <property type="molecule type" value="Genomic_DNA"/>
</dbReference>
<dbReference type="Pfam" id="PF02424">
    <property type="entry name" value="ApbE"/>
    <property type="match status" value="1"/>
</dbReference>
<evidence type="ECO:0000256" key="3">
    <source>
        <dbReference type="ARBA" id="ARBA00016337"/>
    </source>
</evidence>
<evidence type="ECO:0000256" key="8">
    <source>
        <dbReference type="ARBA" id="ARBA00022842"/>
    </source>
</evidence>
<proteinExistence type="inferred from homology"/>
<comment type="similarity">
    <text evidence="11">Belongs to the ApbE family.</text>
</comment>
<evidence type="ECO:0000256" key="1">
    <source>
        <dbReference type="ARBA" id="ARBA00001946"/>
    </source>
</evidence>
<evidence type="ECO:0000256" key="6">
    <source>
        <dbReference type="ARBA" id="ARBA00022723"/>
    </source>
</evidence>
<keyword evidence="7 11" id="KW-0274">FAD</keyword>
<dbReference type="RefSeq" id="WP_354556626.1">
    <property type="nucleotide sequence ID" value="NZ_JBEPMB010000003.1"/>
</dbReference>
<keyword evidence="5 11" id="KW-0808">Transferase</keyword>
<dbReference type="EC" id="2.7.1.180" evidence="2 11"/>
<evidence type="ECO:0000256" key="11">
    <source>
        <dbReference type="PIRNR" id="PIRNR006268"/>
    </source>
</evidence>
<dbReference type="Gene3D" id="3.10.520.10">
    <property type="entry name" value="ApbE-like domains"/>
    <property type="match status" value="1"/>
</dbReference>
<evidence type="ECO:0000256" key="4">
    <source>
        <dbReference type="ARBA" id="ARBA00022630"/>
    </source>
</evidence>
<evidence type="ECO:0000256" key="7">
    <source>
        <dbReference type="ARBA" id="ARBA00022827"/>
    </source>
</evidence>
<dbReference type="PIRSF" id="PIRSF006268">
    <property type="entry name" value="ApbE"/>
    <property type="match status" value="1"/>
</dbReference>
<evidence type="ECO:0000256" key="5">
    <source>
        <dbReference type="ARBA" id="ARBA00022679"/>
    </source>
</evidence>
<evidence type="ECO:0000256" key="9">
    <source>
        <dbReference type="ARBA" id="ARBA00031306"/>
    </source>
</evidence>
<gene>
    <name evidence="12" type="ORF">ABID16_002446</name>
</gene>
<name>A0ABV2J2M8_9HYPH</name>
<dbReference type="PANTHER" id="PTHR30040:SF2">
    <property type="entry name" value="FAD:PROTEIN FMN TRANSFERASE"/>
    <property type="match status" value="1"/>
</dbReference>
<accession>A0ABV2J2M8</accession>
<keyword evidence="4 11" id="KW-0285">Flavoprotein</keyword>
<comment type="catalytic activity">
    <reaction evidence="10 11">
        <text>L-threonyl-[protein] + FAD = FMN-L-threonyl-[protein] + AMP + H(+)</text>
        <dbReference type="Rhea" id="RHEA:36847"/>
        <dbReference type="Rhea" id="RHEA-COMP:11060"/>
        <dbReference type="Rhea" id="RHEA-COMP:11061"/>
        <dbReference type="ChEBI" id="CHEBI:15378"/>
        <dbReference type="ChEBI" id="CHEBI:30013"/>
        <dbReference type="ChEBI" id="CHEBI:57692"/>
        <dbReference type="ChEBI" id="CHEBI:74257"/>
        <dbReference type="ChEBI" id="CHEBI:456215"/>
        <dbReference type="EC" id="2.7.1.180"/>
    </reaction>
</comment>
<dbReference type="SUPFAM" id="SSF143631">
    <property type="entry name" value="ApbE-like"/>
    <property type="match status" value="1"/>
</dbReference>
<keyword evidence="13" id="KW-1185">Reference proteome</keyword>
<sequence>MSKTSTDLTRHALNGPTMGTRWSAIFFADAGFDLDSLRDALQSAVDEVDGLMSTWKPDSALMRFNAAPENIWLPLPDRLLEVLDYGLEVGRQSGGAFDIGLGDAVSAWGFCAADADAGQIRAALRAVRQPAHSVLEIDRAKGLARKSGPLQIDLSGIAKGYGVDRLTQVAQQAGLNHGLFAIDGELVALGCRPDGRDWAVAIEKPDYGIRSPHSMLELQNTAVATSGDYRHWVDVHGTRLSHTIDPRRGAPLLQSPASVTVLAPNCMAADAWATAFMVLGEERSEPLAKTLGFEVLFLERDASKAA</sequence>
<evidence type="ECO:0000256" key="10">
    <source>
        <dbReference type="ARBA" id="ARBA00048540"/>
    </source>
</evidence>
<keyword evidence="8 11" id="KW-0460">Magnesium</keyword>
<reference evidence="12 13" key="1">
    <citation type="submission" date="2024-06" db="EMBL/GenBank/DDBJ databases">
        <title>Genomic Encyclopedia of Type Strains, Phase IV (KMG-IV): sequencing the most valuable type-strain genomes for metagenomic binning, comparative biology and taxonomic classification.</title>
        <authorList>
            <person name="Goeker M."/>
        </authorList>
    </citation>
    <scope>NUCLEOTIDE SEQUENCE [LARGE SCALE GENOMIC DNA]</scope>
    <source>
        <strain evidence="12 13">DSM 29780</strain>
    </source>
</reference>
<protein>
    <recommendedName>
        <fullName evidence="3 11">FAD:protein FMN transferase</fullName>
        <ecNumber evidence="2 11">2.7.1.180</ecNumber>
    </recommendedName>
    <alternativeName>
        <fullName evidence="9 11">Flavin transferase</fullName>
    </alternativeName>
</protein>
<evidence type="ECO:0000313" key="13">
    <source>
        <dbReference type="Proteomes" id="UP001549047"/>
    </source>
</evidence>